<gene>
    <name evidence="1" type="ORF">K227x_35130</name>
</gene>
<proteinExistence type="predicted"/>
<evidence type="ECO:0000313" key="2">
    <source>
        <dbReference type="Proteomes" id="UP000318538"/>
    </source>
</evidence>
<name>A0A517ND99_9BACT</name>
<reference evidence="1 2" key="1">
    <citation type="submission" date="2019-02" db="EMBL/GenBank/DDBJ databases">
        <title>Deep-cultivation of Planctomycetes and their phenomic and genomic characterization uncovers novel biology.</title>
        <authorList>
            <person name="Wiegand S."/>
            <person name="Jogler M."/>
            <person name="Boedeker C."/>
            <person name="Pinto D."/>
            <person name="Vollmers J."/>
            <person name="Rivas-Marin E."/>
            <person name="Kohn T."/>
            <person name="Peeters S.H."/>
            <person name="Heuer A."/>
            <person name="Rast P."/>
            <person name="Oberbeckmann S."/>
            <person name="Bunk B."/>
            <person name="Jeske O."/>
            <person name="Meyerdierks A."/>
            <person name="Storesund J.E."/>
            <person name="Kallscheuer N."/>
            <person name="Luecker S."/>
            <person name="Lage O.M."/>
            <person name="Pohl T."/>
            <person name="Merkel B.J."/>
            <person name="Hornburger P."/>
            <person name="Mueller R.-W."/>
            <person name="Bruemmer F."/>
            <person name="Labrenz M."/>
            <person name="Spormann A.M."/>
            <person name="Op den Camp H."/>
            <person name="Overmann J."/>
            <person name="Amann R."/>
            <person name="Jetten M.S.M."/>
            <person name="Mascher T."/>
            <person name="Medema M.H."/>
            <person name="Devos D.P."/>
            <person name="Kaster A.-K."/>
            <person name="Ovreas L."/>
            <person name="Rohde M."/>
            <person name="Galperin M.Y."/>
            <person name="Jogler C."/>
        </authorList>
    </citation>
    <scope>NUCLEOTIDE SEQUENCE [LARGE SCALE GENOMIC DNA]</scope>
    <source>
        <strain evidence="1 2">K22_7</strain>
    </source>
</reference>
<protein>
    <submittedName>
        <fullName evidence="1">Uncharacterized protein</fullName>
    </submittedName>
</protein>
<sequence>MSDARRSNIAAILSRALTRCRTKAEQSATQCAIYTRQSNQVDVEQDSESLEINELSIVSETEQANTEVSR</sequence>
<dbReference type="AlphaFoldDB" id="A0A517ND99"/>
<accession>A0A517ND99</accession>
<dbReference type="OrthoDB" id="285927at2"/>
<dbReference type="RefSeq" id="WP_145171044.1">
    <property type="nucleotide sequence ID" value="NZ_CP036525.1"/>
</dbReference>
<keyword evidence="2" id="KW-1185">Reference proteome</keyword>
<dbReference type="EMBL" id="CP036525">
    <property type="protein sequence ID" value="QDT05114.1"/>
    <property type="molecule type" value="Genomic_DNA"/>
</dbReference>
<dbReference type="KEGG" id="rlc:K227x_35130"/>
<dbReference type="Proteomes" id="UP000318538">
    <property type="component" value="Chromosome"/>
</dbReference>
<organism evidence="1 2">
    <name type="scientific">Rubripirellula lacrimiformis</name>
    <dbReference type="NCBI Taxonomy" id="1930273"/>
    <lineage>
        <taxon>Bacteria</taxon>
        <taxon>Pseudomonadati</taxon>
        <taxon>Planctomycetota</taxon>
        <taxon>Planctomycetia</taxon>
        <taxon>Pirellulales</taxon>
        <taxon>Pirellulaceae</taxon>
        <taxon>Rubripirellula</taxon>
    </lineage>
</organism>
<evidence type="ECO:0000313" key="1">
    <source>
        <dbReference type="EMBL" id="QDT05114.1"/>
    </source>
</evidence>